<reference evidence="1" key="2">
    <citation type="journal article" date="2022" name="New Phytol.">
        <title>Evolutionary transition to the ectomycorrhizal habit in the genomes of a hyperdiverse lineage of mushroom-forming fungi.</title>
        <authorList>
            <person name="Looney B."/>
            <person name="Miyauchi S."/>
            <person name="Morin E."/>
            <person name="Drula E."/>
            <person name="Courty P.E."/>
            <person name="Kohler A."/>
            <person name="Kuo A."/>
            <person name="LaButti K."/>
            <person name="Pangilinan J."/>
            <person name="Lipzen A."/>
            <person name="Riley R."/>
            <person name="Andreopoulos W."/>
            <person name="He G."/>
            <person name="Johnson J."/>
            <person name="Nolan M."/>
            <person name="Tritt A."/>
            <person name="Barry K.W."/>
            <person name="Grigoriev I.V."/>
            <person name="Nagy L.G."/>
            <person name="Hibbett D."/>
            <person name="Henrissat B."/>
            <person name="Matheny P.B."/>
            <person name="Labbe J."/>
            <person name="Martin F.M."/>
        </authorList>
    </citation>
    <scope>NUCLEOTIDE SEQUENCE</scope>
    <source>
        <strain evidence="1">FP105234-sp</strain>
    </source>
</reference>
<dbReference type="Proteomes" id="UP000814033">
    <property type="component" value="Unassembled WGS sequence"/>
</dbReference>
<organism evidence="1 2">
    <name type="scientific">Auriscalpium vulgare</name>
    <dbReference type="NCBI Taxonomy" id="40419"/>
    <lineage>
        <taxon>Eukaryota</taxon>
        <taxon>Fungi</taxon>
        <taxon>Dikarya</taxon>
        <taxon>Basidiomycota</taxon>
        <taxon>Agaricomycotina</taxon>
        <taxon>Agaricomycetes</taxon>
        <taxon>Russulales</taxon>
        <taxon>Auriscalpiaceae</taxon>
        <taxon>Auriscalpium</taxon>
    </lineage>
</organism>
<keyword evidence="2" id="KW-1185">Reference proteome</keyword>
<accession>A0ACB8RDE4</accession>
<protein>
    <submittedName>
        <fullName evidence="1">Uncharacterized protein</fullName>
    </submittedName>
</protein>
<proteinExistence type="predicted"/>
<gene>
    <name evidence="1" type="ORF">FA95DRAFT_1683107</name>
</gene>
<evidence type="ECO:0000313" key="2">
    <source>
        <dbReference type="Proteomes" id="UP000814033"/>
    </source>
</evidence>
<name>A0ACB8RDE4_9AGAM</name>
<dbReference type="EMBL" id="MU276113">
    <property type="protein sequence ID" value="KAI0041595.1"/>
    <property type="molecule type" value="Genomic_DNA"/>
</dbReference>
<reference evidence="1" key="1">
    <citation type="submission" date="2021-02" db="EMBL/GenBank/DDBJ databases">
        <authorList>
            <consortium name="DOE Joint Genome Institute"/>
            <person name="Ahrendt S."/>
            <person name="Looney B.P."/>
            <person name="Miyauchi S."/>
            <person name="Morin E."/>
            <person name="Drula E."/>
            <person name="Courty P.E."/>
            <person name="Chicoki N."/>
            <person name="Fauchery L."/>
            <person name="Kohler A."/>
            <person name="Kuo A."/>
            <person name="Labutti K."/>
            <person name="Pangilinan J."/>
            <person name="Lipzen A."/>
            <person name="Riley R."/>
            <person name="Andreopoulos W."/>
            <person name="He G."/>
            <person name="Johnson J."/>
            <person name="Barry K.W."/>
            <person name="Grigoriev I.V."/>
            <person name="Nagy L."/>
            <person name="Hibbett D."/>
            <person name="Henrissat B."/>
            <person name="Matheny P.B."/>
            <person name="Labbe J."/>
            <person name="Martin F."/>
        </authorList>
    </citation>
    <scope>NUCLEOTIDE SEQUENCE</scope>
    <source>
        <strain evidence="1">FP105234-sp</strain>
    </source>
</reference>
<comment type="caution">
    <text evidence="1">The sequence shown here is derived from an EMBL/GenBank/DDBJ whole genome shotgun (WGS) entry which is preliminary data.</text>
</comment>
<evidence type="ECO:0000313" key="1">
    <source>
        <dbReference type="EMBL" id="KAI0041595.1"/>
    </source>
</evidence>
<sequence length="968" mass="103495">MPLLHRAPFTVSRLAQGHRLYSSKNAQVTIGIRREDPGRVWERRAPLTPDTVAELIARDDVRVLVQECDRRVFPVDEYLKAGAEAHPTLEPAHLVLGIKEPPLPTLDTSPVQSPSVPNTLVPRTHMMFSHTIKGQEYNMPLLSRFLKGDASASPELVGGQPGLEARLIDYELLTDAEGKRTVAFGWHAGVAGTLEALAAMAHNQLERGVASSFLYTPRPHSSPSLDSHRAQLQYIGSQIAEHGTPKSLGPFVFGVTGNGNVTQGILAILAELPIVKVAPESLPALVSNPDTDLHKIYVVHALPESYISHKEGKAYDRAQYYADPQAHQSDFHSKIAPYLTLLLNGAGWKPGFPRLLRTADLALAPRLAAVGDISCDIDGALEFVTAPTTLDSPSYNVNGVAVVAVDILPASLPRDASDAFSGKVVRYVRELVRGYSGGKEEGDTGEALSRASVARGGGVREGLEWLNEKVQAWRVGDSPVAGGGEGSAGSRKRRVLVLGSGMVAGSAVDELAARGDCEVIVASNSLPEAEHLVAAHSRASALLLDMSDQARVAELIGQVDVVISLLPAPFHPTVAEHCIQHRKHMVTASYISPAMKALHRKAQASDVLLLNEIGLDPGIDHCSAHALLSRLCAEGKDVVSFTSFCGGLPAPDAADVPLGYKFSWSPRGVLRAASEGASFRLGGENHQIPGDSILKHHFPEVPLSNILKLEGLANRDSLPYVDTYALNKSSLRTMLRGTLRYPGFAALMHSFKAIGLLEDQRNIKLDSWTSFARLALQQRLGTPVPSDSASLRSALASVVADSQLDTLIDALAWLALVPPHLSASSGPSPASLPIPSLPLPPADLLALHLAHTLRYQSHERDLVLLHHEIVARTPQRTEEVHTSTLTVYGDAHASAMARTVGLPVAFAALRVLDGDVRARGVCGPTVEESVWGGVLDGLERKGLGVKEGVLRGAGMEGVLAEGLRRTVA</sequence>